<sequence length="53" mass="6035">MDFCVALQDSIRSISHWLLCWSVSKEKKKTKPVTTAWLGSFSTHNIPQETKGI</sequence>
<gene>
    <name evidence="1" type="primary">ORF74237</name>
</gene>
<organism evidence="1">
    <name type="scientific">Arion vulgaris</name>
    <dbReference type="NCBI Taxonomy" id="1028688"/>
    <lineage>
        <taxon>Eukaryota</taxon>
        <taxon>Metazoa</taxon>
        <taxon>Spiralia</taxon>
        <taxon>Lophotrochozoa</taxon>
        <taxon>Mollusca</taxon>
        <taxon>Gastropoda</taxon>
        <taxon>Heterobranchia</taxon>
        <taxon>Euthyneura</taxon>
        <taxon>Panpulmonata</taxon>
        <taxon>Eupulmonata</taxon>
        <taxon>Stylommatophora</taxon>
        <taxon>Helicina</taxon>
        <taxon>Arionoidea</taxon>
        <taxon>Arionidae</taxon>
        <taxon>Arion</taxon>
    </lineage>
</organism>
<reference evidence="1" key="1">
    <citation type="submission" date="2014-12" db="EMBL/GenBank/DDBJ databases">
        <title>Insight into the proteome of Arion vulgaris.</title>
        <authorList>
            <person name="Aradska J."/>
            <person name="Bulat T."/>
            <person name="Smidak R."/>
            <person name="Sarate P."/>
            <person name="Gangsoo J."/>
            <person name="Sialana F."/>
            <person name="Bilban M."/>
            <person name="Lubec G."/>
        </authorList>
    </citation>
    <scope>NUCLEOTIDE SEQUENCE</scope>
    <source>
        <tissue evidence="1">Skin</tissue>
    </source>
</reference>
<accession>A0A0B6ZPA4</accession>
<dbReference type="AlphaFoldDB" id="A0A0B6ZPA4"/>
<proteinExistence type="predicted"/>
<evidence type="ECO:0000313" key="1">
    <source>
        <dbReference type="EMBL" id="CEK70459.1"/>
    </source>
</evidence>
<name>A0A0B6ZPA4_9EUPU</name>
<dbReference type="EMBL" id="HACG01023594">
    <property type="protein sequence ID" value="CEK70459.1"/>
    <property type="molecule type" value="Transcribed_RNA"/>
</dbReference>
<protein>
    <submittedName>
        <fullName evidence="1">Uncharacterized protein</fullName>
    </submittedName>
</protein>